<dbReference type="InterPro" id="IPR049363">
    <property type="entry name" value="RMI1_N"/>
</dbReference>
<name>A0A8X6Q2T0_NEPPI</name>
<dbReference type="GO" id="GO:0000166">
    <property type="term" value="F:nucleotide binding"/>
    <property type="evidence" value="ECO:0007669"/>
    <property type="project" value="InterPro"/>
</dbReference>
<proteinExistence type="inferred from homology"/>
<dbReference type="Gene3D" id="2.40.50.770">
    <property type="entry name" value="RecQ-mediated genome instability protein Rmi1, C-terminal domain"/>
    <property type="match status" value="1"/>
</dbReference>
<comment type="caution">
    <text evidence="10">The sequence shown here is derived from an EMBL/GenBank/DDBJ whole genome shotgun (WGS) entry which is preliminary data.</text>
</comment>
<sequence>MSASHQEISNVKNFLKQQFISISFDWVQACISFIKEEHANLTLSFENLKNLVYQQWLDADLEEIGVSSLPQQLPTAQKITLNGCFALQVDGIRDVGRPAYAQLKELDQNVNSNAEFSSAPEQTLPLVLEGIIGISALAMVKMQLQAATNPEMRKEVMEAISKCKVTLQECNCLMDVHFPPDSKPCLVKVYPINELHIQQLRKRIELNS</sequence>
<dbReference type="GO" id="GO:0000724">
    <property type="term" value="P:double-strand break repair via homologous recombination"/>
    <property type="evidence" value="ECO:0007669"/>
    <property type="project" value="TreeGrafter"/>
</dbReference>
<dbReference type="GO" id="GO:0006260">
    <property type="term" value="P:DNA replication"/>
    <property type="evidence" value="ECO:0007669"/>
    <property type="project" value="UniProtKB-KW"/>
</dbReference>
<comment type="similarity">
    <text evidence="2">Belongs to the RMI1 family.</text>
</comment>
<evidence type="ECO:0000313" key="11">
    <source>
        <dbReference type="Proteomes" id="UP000887013"/>
    </source>
</evidence>
<evidence type="ECO:0000256" key="6">
    <source>
        <dbReference type="ARBA" id="ARBA00024977"/>
    </source>
</evidence>
<dbReference type="PANTHER" id="PTHR14790">
    <property type="entry name" value="RECQ-MEDIATED GENOME INSTABILITY PROTEIN 1 RMI1"/>
    <property type="match status" value="1"/>
</dbReference>
<organism evidence="10 11">
    <name type="scientific">Nephila pilipes</name>
    <name type="common">Giant wood spider</name>
    <name type="synonym">Nephila maculata</name>
    <dbReference type="NCBI Taxonomy" id="299642"/>
    <lineage>
        <taxon>Eukaryota</taxon>
        <taxon>Metazoa</taxon>
        <taxon>Ecdysozoa</taxon>
        <taxon>Arthropoda</taxon>
        <taxon>Chelicerata</taxon>
        <taxon>Arachnida</taxon>
        <taxon>Araneae</taxon>
        <taxon>Araneomorphae</taxon>
        <taxon>Entelegynae</taxon>
        <taxon>Araneoidea</taxon>
        <taxon>Nephilidae</taxon>
        <taxon>Nephila</taxon>
    </lineage>
</organism>
<keyword evidence="4" id="KW-0235">DNA replication</keyword>
<dbReference type="GO" id="GO:0000712">
    <property type="term" value="P:resolution of meiotic recombination intermediates"/>
    <property type="evidence" value="ECO:0007669"/>
    <property type="project" value="TreeGrafter"/>
</dbReference>
<accession>A0A8X6Q2T0</accession>
<dbReference type="PANTHER" id="PTHR14790:SF15">
    <property type="entry name" value="RECQ-MEDIATED GENOME INSTABILITY PROTEIN 1"/>
    <property type="match status" value="1"/>
</dbReference>
<feature type="domain" description="RMI1 N-terminal" evidence="9">
    <location>
        <begin position="15"/>
        <end position="64"/>
    </location>
</feature>
<protein>
    <recommendedName>
        <fullName evidence="3">RecQ-mediated genome instability protein 1</fullName>
    </recommendedName>
</protein>
<dbReference type="GO" id="GO:0031422">
    <property type="term" value="C:RecQ family helicase-topoisomerase III complex"/>
    <property type="evidence" value="ECO:0007669"/>
    <property type="project" value="TreeGrafter"/>
</dbReference>
<dbReference type="SMART" id="SM01161">
    <property type="entry name" value="DUF1767"/>
    <property type="match status" value="1"/>
</dbReference>
<dbReference type="GO" id="GO:0016604">
    <property type="term" value="C:nuclear body"/>
    <property type="evidence" value="ECO:0007669"/>
    <property type="project" value="TreeGrafter"/>
</dbReference>
<evidence type="ECO:0000256" key="4">
    <source>
        <dbReference type="ARBA" id="ARBA00022705"/>
    </source>
</evidence>
<evidence type="ECO:0000259" key="7">
    <source>
        <dbReference type="Pfam" id="PF08585"/>
    </source>
</evidence>
<dbReference type="Gene3D" id="1.10.8.1020">
    <property type="entry name" value="RecQ-mediated genome instability protein 1, N-terminal domain"/>
    <property type="match status" value="1"/>
</dbReference>
<comment type="subcellular location">
    <subcellularLocation>
        <location evidence="1">Nucleus</location>
    </subcellularLocation>
</comment>
<evidence type="ECO:0000256" key="3">
    <source>
        <dbReference type="ARBA" id="ARBA00018987"/>
    </source>
</evidence>
<dbReference type="Proteomes" id="UP000887013">
    <property type="component" value="Unassembled WGS sequence"/>
</dbReference>
<keyword evidence="5" id="KW-0539">Nucleus</keyword>
<dbReference type="Pfam" id="PF08585">
    <property type="entry name" value="RMI1_N_C"/>
    <property type="match status" value="1"/>
</dbReference>
<feature type="domain" description="RecQ mediated genome instability protein 1 OB-fold" evidence="7">
    <location>
        <begin position="69"/>
        <end position="110"/>
    </location>
</feature>
<comment type="function">
    <text evidence="6">Essential component of the RMI complex, a complex that plays an important role in the processing of homologous recombination intermediates to limit DNA crossover formation in cells. Promotes TOP3A binding to double Holliday junctions (DHJ) and hence stimulates TOP3A-mediated dissolution. Required for BLM phosphorylation during mitosis. Within the BLM complex, required for BLM and TOP3A stability.</text>
</comment>
<evidence type="ECO:0000313" key="10">
    <source>
        <dbReference type="EMBL" id="GFT96167.1"/>
    </source>
</evidence>
<evidence type="ECO:0000259" key="8">
    <source>
        <dbReference type="Pfam" id="PF16099"/>
    </source>
</evidence>
<gene>
    <name evidence="10" type="primary">rmi1</name>
    <name evidence="10" type="ORF">NPIL_75111</name>
</gene>
<dbReference type="InterPro" id="IPR044881">
    <property type="entry name" value="RMI1_N_N_sf"/>
</dbReference>
<dbReference type="Pfam" id="PF21000">
    <property type="entry name" value="RMI1_N_N"/>
    <property type="match status" value="1"/>
</dbReference>
<evidence type="ECO:0000256" key="5">
    <source>
        <dbReference type="ARBA" id="ARBA00023242"/>
    </source>
</evidence>
<dbReference type="InterPro" id="IPR042470">
    <property type="entry name" value="RMI1_N_C_sf"/>
</dbReference>
<dbReference type="EMBL" id="BMAW01075329">
    <property type="protein sequence ID" value="GFT96167.1"/>
    <property type="molecule type" value="Genomic_DNA"/>
</dbReference>
<feature type="domain" description="RecQ-mediated genome instability protein 1 C-terminal OB-fold" evidence="8">
    <location>
        <begin position="127"/>
        <end position="204"/>
    </location>
</feature>
<evidence type="ECO:0000259" key="9">
    <source>
        <dbReference type="Pfam" id="PF21000"/>
    </source>
</evidence>
<dbReference type="OrthoDB" id="341511at2759"/>
<evidence type="ECO:0000256" key="2">
    <source>
        <dbReference type="ARBA" id="ARBA00006395"/>
    </source>
</evidence>
<dbReference type="Pfam" id="PF16099">
    <property type="entry name" value="RMI1_C"/>
    <property type="match status" value="1"/>
</dbReference>
<keyword evidence="11" id="KW-1185">Reference proteome</keyword>
<evidence type="ECO:0000256" key="1">
    <source>
        <dbReference type="ARBA" id="ARBA00004123"/>
    </source>
</evidence>
<dbReference type="AlphaFoldDB" id="A0A8X6Q2T0"/>
<reference evidence="10" key="1">
    <citation type="submission" date="2020-08" db="EMBL/GenBank/DDBJ databases">
        <title>Multicomponent nature underlies the extraordinary mechanical properties of spider dragline silk.</title>
        <authorList>
            <person name="Kono N."/>
            <person name="Nakamura H."/>
            <person name="Mori M."/>
            <person name="Yoshida Y."/>
            <person name="Ohtoshi R."/>
            <person name="Malay A.D."/>
            <person name="Moran D.A.P."/>
            <person name="Tomita M."/>
            <person name="Numata K."/>
            <person name="Arakawa K."/>
        </authorList>
    </citation>
    <scope>NUCLEOTIDE SEQUENCE</scope>
</reference>
<dbReference type="InterPro" id="IPR032199">
    <property type="entry name" value="RMI1_C"/>
</dbReference>
<dbReference type="InterPro" id="IPR013894">
    <property type="entry name" value="RMI1_OB"/>
</dbReference>